<evidence type="ECO:0000256" key="6">
    <source>
        <dbReference type="SAM" id="MobiDB-lite"/>
    </source>
</evidence>
<evidence type="ECO:0000256" key="5">
    <source>
        <dbReference type="ARBA" id="ARBA00023242"/>
    </source>
</evidence>
<dbReference type="Gene3D" id="3.30.1740.10">
    <property type="entry name" value="Zinc finger, PARP-type"/>
    <property type="match status" value="2"/>
</dbReference>
<dbReference type="SUPFAM" id="SSF57716">
    <property type="entry name" value="Glucocorticoid receptor-like (DNA-binding domain)"/>
    <property type="match status" value="2"/>
</dbReference>
<accession>A0A8K0NZ68</accession>
<keyword evidence="2" id="KW-0479">Metal-binding</keyword>
<dbReference type="InterPro" id="IPR036957">
    <property type="entry name" value="Znf_PARP_sf"/>
</dbReference>
<dbReference type="Pfam" id="PF21728">
    <property type="entry name" value="PADR1_N"/>
    <property type="match status" value="1"/>
</dbReference>
<comment type="caution">
    <text evidence="8">The sequence shown here is derived from an EMBL/GenBank/DDBJ whole genome shotgun (WGS) entry which is preliminary data.</text>
</comment>
<reference evidence="8" key="1">
    <citation type="submission" date="2013-04" db="EMBL/GenBank/DDBJ databases">
        <authorList>
            <person name="Qu J."/>
            <person name="Murali S.C."/>
            <person name="Bandaranaike D."/>
            <person name="Bellair M."/>
            <person name="Blankenburg K."/>
            <person name="Chao H."/>
            <person name="Dinh H."/>
            <person name="Doddapaneni H."/>
            <person name="Downs B."/>
            <person name="Dugan-Rocha S."/>
            <person name="Elkadiri S."/>
            <person name="Gnanaolivu R.D."/>
            <person name="Hernandez B."/>
            <person name="Javaid M."/>
            <person name="Jayaseelan J.C."/>
            <person name="Lee S."/>
            <person name="Li M."/>
            <person name="Ming W."/>
            <person name="Munidasa M."/>
            <person name="Muniz J."/>
            <person name="Nguyen L."/>
            <person name="Ongeri F."/>
            <person name="Osuji N."/>
            <person name="Pu L.-L."/>
            <person name="Puazo M."/>
            <person name="Qu C."/>
            <person name="Quiroz J."/>
            <person name="Raj R."/>
            <person name="Weissenberger G."/>
            <person name="Xin Y."/>
            <person name="Zou X."/>
            <person name="Han Y."/>
            <person name="Richards S."/>
            <person name="Worley K."/>
            <person name="Muzny D."/>
            <person name="Gibbs R."/>
        </authorList>
    </citation>
    <scope>NUCLEOTIDE SEQUENCE</scope>
    <source>
        <strain evidence="8">Sampled in the wild</strain>
    </source>
</reference>
<feature type="domain" description="PARP-type" evidence="7">
    <location>
        <begin position="7"/>
        <end position="89"/>
    </location>
</feature>
<dbReference type="GO" id="GO:0005634">
    <property type="term" value="C:nucleus"/>
    <property type="evidence" value="ECO:0007669"/>
    <property type="project" value="UniProtKB-SubCell"/>
</dbReference>
<dbReference type="PROSITE" id="PS00347">
    <property type="entry name" value="ZF_PARP_1"/>
    <property type="match status" value="1"/>
</dbReference>
<dbReference type="GO" id="GO:0046403">
    <property type="term" value="F:polynucleotide 3'-phosphatase activity"/>
    <property type="evidence" value="ECO:0007669"/>
    <property type="project" value="TreeGrafter"/>
</dbReference>
<reference evidence="8" key="2">
    <citation type="submission" date="2017-10" db="EMBL/GenBank/DDBJ databases">
        <title>Ladona fulva Genome sequencing and assembly.</title>
        <authorList>
            <person name="Murali S."/>
            <person name="Richards S."/>
            <person name="Bandaranaike D."/>
            <person name="Bellair M."/>
            <person name="Blankenburg K."/>
            <person name="Chao H."/>
            <person name="Dinh H."/>
            <person name="Doddapaneni H."/>
            <person name="Dugan-Rocha S."/>
            <person name="Elkadiri S."/>
            <person name="Gnanaolivu R."/>
            <person name="Hernandez B."/>
            <person name="Skinner E."/>
            <person name="Javaid M."/>
            <person name="Lee S."/>
            <person name="Li M."/>
            <person name="Ming W."/>
            <person name="Munidasa M."/>
            <person name="Muniz J."/>
            <person name="Nguyen L."/>
            <person name="Hughes D."/>
            <person name="Osuji N."/>
            <person name="Pu L.-L."/>
            <person name="Puazo M."/>
            <person name="Qu C."/>
            <person name="Quiroz J."/>
            <person name="Raj R."/>
            <person name="Weissenberger G."/>
            <person name="Xin Y."/>
            <person name="Zou X."/>
            <person name="Han Y."/>
            <person name="Worley K."/>
            <person name="Muzny D."/>
            <person name="Gibbs R."/>
        </authorList>
    </citation>
    <scope>NUCLEOTIDE SEQUENCE</scope>
    <source>
        <strain evidence="8">Sampled in the wild</strain>
    </source>
</reference>
<dbReference type="PROSITE" id="PS50064">
    <property type="entry name" value="ZF_PARP_2"/>
    <property type="match status" value="2"/>
</dbReference>
<dbReference type="PANTHER" id="PTHR12083">
    <property type="entry name" value="BIFUNCTIONAL POLYNUCLEOTIDE PHOSPHATASE/KINASE"/>
    <property type="match status" value="1"/>
</dbReference>
<evidence type="ECO:0000313" key="8">
    <source>
        <dbReference type="EMBL" id="KAG8225244.1"/>
    </source>
</evidence>
<dbReference type="InterPro" id="IPR049296">
    <property type="entry name" value="PARP1-like_PADR1_N"/>
</dbReference>
<dbReference type="GO" id="GO:0003690">
    <property type="term" value="F:double-stranded DNA binding"/>
    <property type="evidence" value="ECO:0007669"/>
    <property type="project" value="TreeGrafter"/>
</dbReference>
<feature type="region of interest" description="Disordered" evidence="6">
    <location>
        <begin position="183"/>
        <end position="239"/>
    </location>
</feature>
<sequence>MAEDLPYRAEYAKSGRASCKSCKGSIAKDSLRLAVMVQSPMFDGKVPNWYHSMCFFGKQRPKSVGDIDGFDSLRWDDQKKLKEKIGAGAGEPVDSPSTSSSKKGKKRPAAKNDKLRDFCVEYAKSSRATCIVCGEKLIKDEIRVSKKDYESEKAKRFGGFDRWHHVACFVSKRVELEYFESGSDLPGAKTLSKDDQSMLKEKLPKMEPIKIKNEDEPDIPEKKPKMDVKEEAEMEKQNKAMFSYRDKLKKLSKSEMQSLLEHNDQEIPKGESL</sequence>
<dbReference type="Pfam" id="PF00645">
    <property type="entry name" value="zf-PARP"/>
    <property type="match status" value="2"/>
</dbReference>
<evidence type="ECO:0000256" key="2">
    <source>
        <dbReference type="ARBA" id="ARBA00022723"/>
    </source>
</evidence>
<feature type="compositionally biased region" description="Basic and acidic residues" evidence="6">
    <location>
        <begin position="191"/>
        <end position="238"/>
    </location>
</feature>
<dbReference type="GO" id="GO:0046404">
    <property type="term" value="F:ATP-dependent polydeoxyribonucleotide 5'-hydroxyl-kinase activity"/>
    <property type="evidence" value="ECO:0007669"/>
    <property type="project" value="TreeGrafter"/>
</dbReference>
<feature type="domain" description="PARP-type" evidence="7">
    <location>
        <begin position="118"/>
        <end position="207"/>
    </location>
</feature>
<evidence type="ECO:0000259" key="7">
    <source>
        <dbReference type="PROSITE" id="PS50064"/>
    </source>
</evidence>
<keyword evidence="4" id="KW-0862">Zinc</keyword>
<protein>
    <recommendedName>
        <fullName evidence="7">PARP-type domain-containing protein</fullName>
    </recommendedName>
</protein>
<evidence type="ECO:0000256" key="3">
    <source>
        <dbReference type="ARBA" id="ARBA00022771"/>
    </source>
</evidence>
<evidence type="ECO:0000256" key="4">
    <source>
        <dbReference type="ARBA" id="ARBA00022833"/>
    </source>
</evidence>
<feature type="region of interest" description="Disordered" evidence="6">
    <location>
        <begin position="85"/>
        <end position="109"/>
    </location>
</feature>
<dbReference type="AlphaFoldDB" id="A0A8K0NZ68"/>
<dbReference type="SMART" id="SM01336">
    <property type="entry name" value="zf-PARP"/>
    <property type="match status" value="2"/>
</dbReference>
<organism evidence="8 9">
    <name type="scientific">Ladona fulva</name>
    <name type="common">Scarce chaser dragonfly</name>
    <name type="synonym">Libellula fulva</name>
    <dbReference type="NCBI Taxonomy" id="123851"/>
    <lineage>
        <taxon>Eukaryota</taxon>
        <taxon>Metazoa</taxon>
        <taxon>Ecdysozoa</taxon>
        <taxon>Arthropoda</taxon>
        <taxon>Hexapoda</taxon>
        <taxon>Insecta</taxon>
        <taxon>Pterygota</taxon>
        <taxon>Palaeoptera</taxon>
        <taxon>Odonata</taxon>
        <taxon>Epiprocta</taxon>
        <taxon>Anisoptera</taxon>
        <taxon>Libelluloidea</taxon>
        <taxon>Libellulidae</taxon>
        <taxon>Ladona</taxon>
    </lineage>
</organism>
<evidence type="ECO:0000313" key="9">
    <source>
        <dbReference type="Proteomes" id="UP000792457"/>
    </source>
</evidence>
<name>A0A8K0NZ68_LADFU</name>
<proteinExistence type="predicted"/>
<dbReference type="EMBL" id="KZ308231">
    <property type="protein sequence ID" value="KAG8225244.1"/>
    <property type="molecule type" value="Genomic_DNA"/>
</dbReference>
<dbReference type="FunFam" id="3.30.1740.10:FF:000004">
    <property type="entry name" value="Poly [ADP-ribose] polymerase"/>
    <property type="match status" value="1"/>
</dbReference>
<gene>
    <name evidence="8" type="ORF">J437_LFUL008781</name>
</gene>
<dbReference type="GO" id="GO:0008270">
    <property type="term" value="F:zinc ion binding"/>
    <property type="evidence" value="ECO:0007669"/>
    <property type="project" value="UniProtKB-KW"/>
</dbReference>
<keyword evidence="3" id="KW-0863">Zinc-finger</keyword>
<keyword evidence="9" id="KW-1185">Reference proteome</keyword>
<keyword evidence="5" id="KW-0539">Nucleus</keyword>
<feature type="non-terminal residue" evidence="8">
    <location>
        <position position="1"/>
    </location>
</feature>
<dbReference type="PANTHER" id="PTHR12083:SF9">
    <property type="entry name" value="BIFUNCTIONAL POLYNUCLEOTIDE PHOSPHATASE_KINASE"/>
    <property type="match status" value="1"/>
</dbReference>
<dbReference type="OrthoDB" id="429950at2759"/>
<dbReference type="Proteomes" id="UP000792457">
    <property type="component" value="Unassembled WGS sequence"/>
</dbReference>
<dbReference type="InterPro" id="IPR001510">
    <property type="entry name" value="Znf_PARP"/>
</dbReference>
<dbReference type="GO" id="GO:0006281">
    <property type="term" value="P:DNA repair"/>
    <property type="evidence" value="ECO:0007669"/>
    <property type="project" value="TreeGrafter"/>
</dbReference>
<comment type="subcellular location">
    <subcellularLocation>
        <location evidence="1">Nucleus</location>
    </subcellularLocation>
</comment>
<dbReference type="Gene3D" id="1.10.20.130">
    <property type="match status" value="1"/>
</dbReference>
<evidence type="ECO:0000256" key="1">
    <source>
        <dbReference type="ARBA" id="ARBA00004123"/>
    </source>
</evidence>